<keyword evidence="5 7" id="KW-1133">Transmembrane helix</keyword>
<dbReference type="PANTHER" id="PTHR43163:SF6">
    <property type="entry name" value="DIPEPTIDE TRANSPORT SYSTEM PERMEASE PROTEIN DPPB-RELATED"/>
    <property type="match status" value="1"/>
</dbReference>
<keyword evidence="3" id="KW-1003">Cell membrane</keyword>
<dbReference type="InterPro" id="IPR000515">
    <property type="entry name" value="MetI-like"/>
</dbReference>
<feature type="transmembrane region" description="Helical" evidence="7">
    <location>
        <begin position="112"/>
        <end position="134"/>
    </location>
</feature>
<keyword evidence="4 7" id="KW-0812">Transmembrane</keyword>
<dbReference type="Pfam" id="PF00528">
    <property type="entry name" value="BPD_transp_1"/>
    <property type="match status" value="1"/>
</dbReference>
<feature type="transmembrane region" description="Helical" evidence="7">
    <location>
        <begin position="296"/>
        <end position="322"/>
    </location>
</feature>
<dbReference type="RefSeq" id="WP_192773083.1">
    <property type="nucleotide sequence ID" value="NZ_BAAASY010000019.1"/>
</dbReference>
<proteinExistence type="inferred from homology"/>
<feature type="transmembrane region" description="Helical" evidence="7">
    <location>
        <begin position="146"/>
        <end position="171"/>
    </location>
</feature>
<keyword evidence="2 7" id="KW-0813">Transport</keyword>
<dbReference type="CDD" id="cd06261">
    <property type="entry name" value="TM_PBP2"/>
    <property type="match status" value="1"/>
</dbReference>
<accession>A0ABR9K619</accession>
<dbReference type="Gene3D" id="1.10.3720.10">
    <property type="entry name" value="MetI-like"/>
    <property type="match status" value="1"/>
</dbReference>
<evidence type="ECO:0000256" key="5">
    <source>
        <dbReference type="ARBA" id="ARBA00022989"/>
    </source>
</evidence>
<evidence type="ECO:0000313" key="9">
    <source>
        <dbReference type="EMBL" id="MBE1557463.1"/>
    </source>
</evidence>
<dbReference type="PANTHER" id="PTHR43163">
    <property type="entry name" value="DIPEPTIDE TRANSPORT SYSTEM PERMEASE PROTEIN DPPB-RELATED"/>
    <property type="match status" value="1"/>
</dbReference>
<evidence type="ECO:0000256" key="2">
    <source>
        <dbReference type="ARBA" id="ARBA00022448"/>
    </source>
</evidence>
<evidence type="ECO:0000259" key="8">
    <source>
        <dbReference type="PROSITE" id="PS50928"/>
    </source>
</evidence>
<evidence type="ECO:0000256" key="7">
    <source>
        <dbReference type="RuleBase" id="RU363032"/>
    </source>
</evidence>
<evidence type="ECO:0000256" key="6">
    <source>
        <dbReference type="ARBA" id="ARBA00023136"/>
    </source>
</evidence>
<evidence type="ECO:0000313" key="10">
    <source>
        <dbReference type="Proteomes" id="UP000661607"/>
    </source>
</evidence>
<name>A0ABR9K619_9ACTN</name>
<sequence length="330" mass="35270">MIIYLARRLAAVAGVLLVICAVTFAIFYLLPTDPAVTACGKSCSPERIAEIRNQMGLDRPLPAQFFDYVTGIFAGRTLGSGQYAIECGFPCLGYSWQSGQPVWDLLLESLPVTFSLAVGAATLWVIGGLSVGVVSALRKDTLLDRTLVVSTVAAAALPIYFVGPMLLYVVVQVLQLMPYPGYTPFGEGPLTWAQNLVLAWIALAILSAAMYARQSRSSMIETMGEPYIRTARSKGLHERTVVVKHGLRAALTPIVTIFGMDLGGLMGGAIITESIFGLPGIGKLTVNSITAQDHPVVLGTTLLAAFFIVIANLVVDLLYGIVDPRVRHAA</sequence>
<dbReference type="EMBL" id="JADBEF010000001">
    <property type="protein sequence ID" value="MBE1557463.1"/>
    <property type="molecule type" value="Genomic_DNA"/>
</dbReference>
<comment type="subcellular location">
    <subcellularLocation>
        <location evidence="1 7">Cell membrane</location>
        <topology evidence="1 7">Multi-pass membrane protein</topology>
    </subcellularLocation>
</comment>
<dbReference type="InterPro" id="IPR045621">
    <property type="entry name" value="BPD_transp_1_N"/>
</dbReference>
<feature type="transmembrane region" description="Helical" evidence="7">
    <location>
        <begin position="9"/>
        <end position="30"/>
    </location>
</feature>
<dbReference type="Proteomes" id="UP000661607">
    <property type="component" value="Unassembled WGS sequence"/>
</dbReference>
<organism evidence="9 10">
    <name type="scientific">Nonomuraea africana</name>
    <dbReference type="NCBI Taxonomy" id="46171"/>
    <lineage>
        <taxon>Bacteria</taxon>
        <taxon>Bacillati</taxon>
        <taxon>Actinomycetota</taxon>
        <taxon>Actinomycetes</taxon>
        <taxon>Streptosporangiales</taxon>
        <taxon>Streptosporangiaceae</taxon>
        <taxon>Nonomuraea</taxon>
    </lineage>
</organism>
<evidence type="ECO:0000256" key="4">
    <source>
        <dbReference type="ARBA" id="ARBA00022692"/>
    </source>
</evidence>
<keyword evidence="10" id="KW-1185">Reference proteome</keyword>
<dbReference type="Pfam" id="PF19300">
    <property type="entry name" value="BPD_transp_1_N"/>
    <property type="match status" value="1"/>
</dbReference>
<dbReference type="SUPFAM" id="SSF161098">
    <property type="entry name" value="MetI-like"/>
    <property type="match status" value="1"/>
</dbReference>
<feature type="transmembrane region" description="Helical" evidence="7">
    <location>
        <begin position="191"/>
        <end position="212"/>
    </location>
</feature>
<gene>
    <name evidence="9" type="ORF">H4W81_000242</name>
</gene>
<feature type="domain" description="ABC transmembrane type-1" evidence="8">
    <location>
        <begin position="110"/>
        <end position="319"/>
    </location>
</feature>
<dbReference type="PROSITE" id="PS50928">
    <property type="entry name" value="ABC_TM1"/>
    <property type="match status" value="1"/>
</dbReference>
<evidence type="ECO:0000256" key="1">
    <source>
        <dbReference type="ARBA" id="ARBA00004651"/>
    </source>
</evidence>
<protein>
    <submittedName>
        <fullName evidence="9">Peptide/nickel transport system permease protein</fullName>
    </submittedName>
</protein>
<keyword evidence="6 7" id="KW-0472">Membrane</keyword>
<reference evidence="9 10" key="1">
    <citation type="submission" date="2020-10" db="EMBL/GenBank/DDBJ databases">
        <title>Sequencing the genomes of 1000 actinobacteria strains.</title>
        <authorList>
            <person name="Klenk H.-P."/>
        </authorList>
    </citation>
    <scope>NUCLEOTIDE SEQUENCE [LARGE SCALE GENOMIC DNA]</scope>
    <source>
        <strain evidence="9 10">DSM 43748</strain>
    </source>
</reference>
<evidence type="ECO:0000256" key="3">
    <source>
        <dbReference type="ARBA" id="ARBA00022475"/>
    </source>
</evidence>
<comment type="caution">
    <text evidence="9">The sequence shown here is derived from an EMBL/GenBank/DDBJ whole genome shotgun (WGS) entry which is preliminary data.</text>
</comment>
<feature type="transmembrane region" description="Helical" evidence="7">
    <location>
        <begin position="254"/>
        <end position="276"/>
    </location>
</feature>
<comment type="similarity">
    <text evidence="7">Belongs to the binding-protein-dependent transport system permease family.</text>
</comment>
<dbReference type="InterPro" id="IPR035906">
    <property type="entry name" value="MetI-like_sf"/>
</dbReference>